<evidence type="ECO:0000256" key="7">
    <source>
        <dbReference type="SAM" id="Phobius"/>
    </source>
</evidence>
<keyword evidence="3 7" id="KW-0812">Transmembrane</keyword>
<evidence type="ECO:0000313" key="8">
    <source>
        <dbReference type="EMBL" id="KAB8035653.1"/>
    </source>
</evidence>
<proteinExistence type="inferred from homology"/>
<comment type="subcellular location">
    <subcellularLocation>
        <location evidence="1">Membrane</location>
        <topology evidence="1">Single-pass membrane protein</topology>
    </subcellularLocation>
</comment>
<dbReference type="EMBL" id="WFLM01000010">
    <property type="protein sequence ID" value="KAB8035653.1"/>
    <property type="molecule type" value="Genomic_DNA"/>
</dbReference>
<protein>
    <recommendedName>
        <fullName evidence="10">Conjugal transfer protein TrbI</fullName>
    </recommendedName>
</protein>
<organism evidence="8 9">
    <name type="scientific">Silvanigrella paludirubra</name>
    <dbReference type="NCBI Taxonomy" id="2499159"/>
    <lineage>
        <taxon>Bacteria</taxon>
        <taxon>Pseudomonadati</taxon>
        <taxon>Bdellovibrionota</taxon>
        <taxon>Oligoflexia</taxon>
        <taxon>Silvanigrellales</taxon>
        <taxon>Silvanigrellaceae</taxon>
        <taxon>Silvanigrella</taxon>
    </lineage>
</organism>
<keyword evidence="9" id="KW-1185">Reference proteome</keyword>
<feature type="transmembrane region" description="Helical" evidence="7">
    <location>
        <begin position="31"/>
        <end position="54"/>
    </location>
</feature>
<evidence type="ECO:0000256" key="3">
    <source>
        <dbReference type="ARBA" id="ARBA00022692"/>
    </source>
</evidence>
<gene>
    <name evidence="8" type="ORF">GCL60_17035</name>
</gene>
<dbReference type="InterPro" id="IPR005498">
    <property type="entry name" value="T4SS_VirB10/TraB/TrbI"/>
</dbReference>
<accession>A0A6N6VP58</accession>
<dbReference type="Proteomes" id="UP000437748">
    <property type="component" value="Unassembled WGS sequence"/>
</dbReference>
<geneLocation type="plasmid" evidence="8">
    <name>unnamed</name>
</geneLocation>
<feature type="compositionally biased region" description="Basic and acidic residues" evidence="6">
    <location>
        <begin position="132"/>
        <end position="145"/>
    </location>
</feature>
<dbReference type="Gene3D" id="2.40.128.260">
    <property type="entry name" value="Type IV secretion system, VirB10/TraB/TrbI"/>
    <property type="match status" value="1"/>
</dbReference>
<comment type="similarity">
    <text evidence="2">Belongs to the TrbI/VirB10 family.</text>
</comment>
<feature type="compositionally biased region" description="Polar residues" evidence="6">
    <location>
        <begin position="70"/>
        <end position="116"/>
    </location>
</feature>
<dbReference type="Pfam" id="PF03743">
    <property type="entry name" value="TrbI"/>
    <property type="match status" value="1"/>
</dbReference>
<evidence type="ECO:0000256" key="5">
    <source>
        <dbReference type="ARBA" id="ARBA00023136"/>
    </source>
</evidence>
<sequence length="372" mass="40819">MKNKDSNMSNTEEDKNKIFHKPNVVTNRRKISTAFFAAGAIGFIGIAAGSSYFASKQLEENEVKKKDISSDSTNTPVSKAPTQWDNMPNYIGQNQETNHSTTQVSNQNSEVTNNPETVKKNIGDEEISTIDKQSEKKARESDTEVDKINQQLNAEKSIQSMEDNEIYLGSKKKAAKSPFEIMSGSVIPATLQTGLNSELPGYATAIVRQNVYDSVSGNFLLVPKGTKIFGKYESKVAYGQKRLLMQWDRLIFTDGSSISLKGMNGTDKEGYSGFEDQVDNHFASLMSGAILMSIIGAGAQLSQPNNQNNGTYPSTQQQVGQTIAGQMGTQIATISGQVVQKNMNIQPTIVIRPGYEFNIMVSKDIILEPIKK</sequence>
<keyword evidence="8" id="KW-0614">Plasmid</keyword>
<evidence type="ECO:0000256" key="1">
    <source>
        <dbReference type="ARBA" id="ARBA00004167"/>
    </source>
</evidence>
<keyword evidence="4 7" id="KW-1133">Transmembrane helix</keyword>
<dbReference type="AlphaFoldDB" id="A0A6N6VP58"/>
<feature type="region of interest" description="Disordered" evidence="6">
    <location>
        <begin position="64"/>
        <end position="145"/>
    </location>
</feature>
<reference evidence="8 9" key="1">
    <citation type="submission" date="2019-10" db="EMBL/GenBank/DDBJ databases">
        <title>New species of Slilvanegrellaceae.</title>
        <authorList>
            <person name="Pitt A."/>
            <person name="Hahn M.W."/>
        </authorList>
    </citation>
    <scope>NUCLEOTIDE SEQUENCE [LARGE SCALE GENOMIC DNA]</scope>
    <source>
        <strain evidence="8 9">SP-Ram-0.45-NSY-1</strain>
        <plasmid evidence="8">unnamed</plasmid>
    </source>
</reference>
<dbReference type="CDD" id="cd16429">
    <property type="entry name" value="VirB10"/>
    <property type="match status" value="1"/>
</dbReference>
<keyword evidence="5 7" id="KW-0472">Membrane</keyword>
<evidence type="ECO:0000256" key="6">
    <source>
        <dbReference type="SAM" id="MobiDB-lite"/>
    </source>
</evidence>
<evidence type="ECO:0000313" key="9">
    <source>
        <dbReference type="Proteomes" id="UP000437748"/>
    </source>
</evidence>
<name>A0A6N6VP58_9BACT</name>
<dbReference type="InterPro" id="IPR042217">
    <property type="entry name" value="T4SS_VirB10/TrbI"/>
</dbReference>
<evidence type="ECO:0008006" key="10">
    <source>
        <dbReference type="Google" id="ProtNLM"/>
    </source>
</evidence>
<comment type="caution">
    <text evidence="8">The sequence shown here is derived from an EMBL/GenBank/DDBJ whole genome shotgun (WGS) entry which is preliminary data.</text>
</comment>
<evidence type="ECO:0000256" key="4">
    <source>
        <dbReference type="ARBA" id="ARBA00022989"/>
    </source>
</evidence>
<evidence type="ECO:0000256" key="2">
    <source>
        <dbReference type="ARBA" id="ARBA00010265"/>
    </source>
</evidence>
<dbReference type="GO" id="GO:0016020">
    <property type="term" value="C:membrane"/>
    <property type="evidence" value="ECO:0007669"/>
    <property type="project" value="UniProtKB-SubCell"/>
</dbReference>